<accession>A0A4Q9G355</accession>
<dbReference type="PANTHER" id="PTHR35894">
    <property type="entry name" value="GENERAL SECRETION PATHWAY PROTEIN A-RELATED"/>
    <property type="match status" value="1"/>
</dbReference>
<dbReference type="SUPFAM" id="SSF52540">
    <property type="entry name" value="P-loop containing nucleoside triphosphate hydrolases"/>
    <property type="match status" value="1"/>
</dbReference>
<dbReference type="AlphaFoldDB" id="A0A4Q9G355"/>
<dbReference type="GO" id="GO:0016887">
    <property type="term" value="F:ATP hydrolysis activity"/>
    <property type="evidence" value="ECO:0007669"/>
    <property type="project" value="InterPro"/>
</dbReference>
<proteinExistence type="predicted"/>
<comment type="caution">
    <text evidence="2">The sequence shown here is derived from an EMBL/GenBank/DDBJ whole genome shotgun (WGS) entry which is preliminary data.</text>
</comment>
<reference evidence="2 3" key="1">
    <citation type="submission" date="2019-02" db="EMBL/GenBank/DDBJ databases">
        <title>Paracoccus subflavus sp. nov., isolated from marine sediment of the Pacific Ocean.</title>
        <authorList>
            <person name="Zhang G."/>
        </authorList>
    </citation>
    <scope>NUCLEOTIDE SEQUENCE [LARGE SCALE GENOMIC DNA]</scope>
    <source>
        <strain evidence="2 3">GY0581</strain>
    </source>
</reference>
<dbReference type="Pfam" id="PF13401">
    <property type="entry name" value="AAA_22"/>
    <property type="match status" value="1"/>
</dbReference>
<dbReference type="InterPro" id="IPR003593">
    <property type="entry name" value="AAA+_ATPase"/>
</dbReference>
<dbReference type="InterPro" id="IPR027417">
    <property type="entry name" value="P-loop_NTPase"/>
</dbReference>
<dbReference type="PANTHER" id="PTHR35894:SF1">
    <property type="entry name" value="PHOSPHORIBULOKINASE _ URIDINE KINASE FAMILY"/>
    <property type="match status" value="1"/>
</dbReference>
<name>A0A4Q9G355_9RHOB</name>
<dbReference type="SMART" id="SM00382">
    <property type="entry name" value="AAA"/>
    <property type="match status" value="1"/>
</dbReference>
<gene>
    <name evidence="2" type="ORF">EYE42_12285</name>
</gene>
<evidence type="ECO:0000313" key="2">
    <source>
        <dbReference type="EMBL" id="TBN38665.1"/>
    </source>
</evidence>
<sequence length="339" mass="37546">MQFGRLARLSDWQSPARRGIAIPSVFRGVFRLSQFYLDHYGFTVRPFSILPDPQMLFWSDRHRKAFAVLEYGLMTRAPLTVVTGEVGAGKTTLIQALLRRVDSDTRVGLISNARGDRGDLLRWILNAFDIGTPPGADYVDMFQTFQDFVLSEYAAGRLVVLIFDEAQNLGAETLEELRMLTNINSGTDELLQLILLGQPELRDIITRPELRQFAQRVSATFHLGSFDAETSAAYVHHRLQKAGGTGFEIDAAACTRIHHEARGVPRMINKIADLALVYGAASGRRVVGVDIVDELLRDGLILTAAEPTPPESPAGVPPMADRPARLVLAHEQEVKRDAT</sequence>
<organism evidence="2 3">
    <name type="scientific">Paracoccus subflavus</name>
    <dbReference type="NCBI Taxonomy" id="2528244"/>
    <lineage>
        <taxon>Bacteria</taxon>
        <taxon>Pseudomonadati</taxon>
        <taxon>Pseudomonadota</taxon>
        <taxon>Alphaproteobacteria</taxon>
        <taxon>Rhodobacterales</taxon>
        <taxon>Paracoccaceae</taxon>
        <taxon>Paracoccus</taxon>
    </lineage>
</organism>
<dbReference type="InterPro" id="IPR052026">
    <property type="entry name" value="ExeA_AAA_ATPase_DNA-bind"/>
</dbReference>
<dbReference type="Proteomes" id="UP000293520">
    <property type="component" value="Unassembled WGS sequence"/>
</dbReference>
<evidence type="ECO:0000259" key="1">
    <source>
        <dbReference type="SMART" id="SM00382"/>
    </source>
</evidence>
<dbReference type="Gene3D" id="3.40.50.300">
    <property type="entry name" value="P-loop containing nucleotide triphosphate hydrolases"/>
    <property type="match status" value="1"/>
</dbReference>
<feature type="domain" description="AAA+ ATPase" evidence="1">
    <location>
        <begin position="76"/>
        <end position="227"/>
    </location>
</feature>
<protein>
    <submittedName>
        <fullName evidence="2">ATPase</fullName>
    </submittedName>
</protein>
<evidence type="ECO:0000313" key="3">
    <source>
        <dbReference type="Proteomes" id="UP000293520"/>
    </source>
</evidence>
<keyword evidence="3" id="KW-1185">Reference proteome</keyword>
<dbReference type="OrthoDB" id="7828921at2"/>
<dbReference type="InterPro" id="IPR049945">
    <property type="entry name" value="AAA_22"/>
</dbReference>
<dbReference type="EMBL" id="SISK01000009">
    <property type="protein sequence ID" value="TBN38665.1"/>
    <property type="molecule type" value="Genomic_DNA"/>
</dbReference>